<feature type="region of interest" description="Disordered" evidence="2">
    <location>
        <begin position="294"/>
        <end position="316"/>
    </location>
</feature>
<dbReference type="EMBL" id="GISG01033005">
    <property type="protein sequence ID" value="MBA4621118.1"/>
    <property type="molecule type" value="Transcribed_RNA"/>
</dbReference>
<evidence type="ECO:0000256" key="1">
    <source>
        <dbReference type="RuleBase" id="RU369095"/>
    </source>
</evidence>
<feature type="region of interest" description="Disordered" evidence="2">
    <location>
        <begin position="348"/>
        <end position="389"/>
    </location>
</feature>
<reference evidence="4" key="1">
    <citation type="journal article" date="2013" name="J. Plant Res.">
        <title>Effect of fungi and light on seed germination of three Opuntia species from semiarid lands of central Mexico.</title>
        <authorList>
            <person name="Delgado-Sanchez P."/>
            <person name="Jimenez-Bremont J.F."/>
            <person name="Guerrero-Gonzalez Mde L."/>
            <person name="Flores J."/>
        </authorList>
    </citation>
    <scope>NUCLEOTIDE SEQUENCE</scope>
    <source>
        <tissue evidence="4">Cladode</tissue>
    </source>
</reference>
<dbReference type="PANTHER" id="PTHR12357:SF3">
    <property type="entry name" value="YTH DOMAIN-CONTAINING PROTEIN 1"/>
    <property type="match status" value="1"/>
</dbReference>
<evidence type="ECO:0000259" key="3">
    <source>
        <dbReference type="PROSITE" id="PS50882"/>
    </source>
</evidence>
<evidence type="ECO:0000256" key="2">
    <source>
        <dbReference type="SAM" id="MobiDB-lite"/>
    </source>
</evidence>
<proteinExistence type="inferred from homology"/>
<feature type="domain" description="YTH" evidence="3">
    <location>
        <begin position="69"/>
        <end position="204"/>
    </location>
</feature>
<dbReference type="GO" id="GO:0003729">
    <property type="term" value="F:mRNA binding"/>
    <property type="evidence" value="ECO:0007669"/>
    <property type="project" value="UniProtKB-UniRule"/>
</dbReference>
<dbReference type="PANTHER" id="PTHR12357">
    <property type="entry name" value="YTH YT521-B HOMOLOGY DOMAIN-CONTAINING"/>
    <property type="match status" value="1"/>
</dbReference>
<feature type="region of interest" description="Disordered" evidence="2">
    <location>
        <begin position="1"/>
        <end position="58"/>
    </location>
</feature>
<evidence type="ECO:0000313" key="4">
    <source>
        <dbReference type="EMBL" id="MBA4621118.1"/>
    </source>
</evidence>
<comment type="similarity">
    <text evidence="1">Belongs to the YTHDF family.</text>
</comment>
<feature type="compositionally biased region" description="Polar residues" evidence="2">
    <location>
        <begin position="307"/>
        <end position="316"/>
    </location>
</feature>
<keyword evidence="1" id="KW-0694">RNA-binding</keyword>
<sequence>MSGDTAKENASFVDSSATQKQDAGTLEDPESSSYKANPDIALPKAEEEGHYANVADDSDGMQKDKMYNTRYFIIKSLNHQNIQLSVEKGIWATQVMNEPILEEAFHNSHKVILIFSVNSSGFFQGYAQMMSSVGRKRDNLWSQGTAANNPWGRSFKVNWLRLSNLAFHKTVHLKNPWNDYKPVKISRDCQELSPEIGEALCELIDREPEDEMNFTRDTFHVRRSGIESGCSFPDVNYNISPIDMSWAREPMLYPSFAYQYQAEASRSLLAQHGSAGVFRPENLPFMASKGDLFKRPHHKGRKVDSPVETTISSQADNWPLSGEVNSLCGTLSEDELLAMSYEEYLEAHSRGDKQLSQPSRRTEDSSSKEHDNDLNGHSDHGSSRKRSRH</sequence>
<protein>
    <recommendedName>
        <fullName evidence="1">YTH domain-containing family protein</fullName>
    </recommendedName>
</protein>
<dbReference type="CDD" id="cd21134">
    <property type="entry name" value="YTH"/>
    <property type="match status" value="1"/>
</dbReference>
<reference evidence="4" key="2">
    <citation type="submission" date="2020-07" db="EMBL/GenBank/DDBJ databases">
        <authorList>
            <person name="Vera ALvarez R."/>
            <person name="Arias-Moreno D.M."/>
            <person name="Jimenez-Jacinto V."/>
            <person name="Jimenez-Bremont J.F."/>
            <person name="Swaminathan K."/>
            <person name="Moose S.P."/>
            <person name="Guerrero-Gonzalez M.L."/>
            <person name="Marino-Ramirez L."/>
            <person name="Landsman D."/>
            <person name="Rodriguez-Kessler M."/>
            <person name="Delgado-Sanchez P."/>
        </authorList>
    </citation>
    <scope>NUCLEOTIDE SEQUENCE</scope>
    <source>
        <tissue evidence="4">Cladode</tissue>
    </source>
</reference>
<dbReference type="InterPro" id="IPR045168">
    <property type="entry name" value="YTH_prot"/>
</dbReference>
<dbReference type="GO" id="GO:0000398">
    <property type="term" value="P:mRNA splicing, via spliceosome"/>
    <property type="evidence" value="ECO:0007669"/>
    <property type="project" value="TreeGrafter"/>
</dbReference>
<dbReference type="AlphaFoldDB" id="A0A7C8YL84"/>
<dbReference type="InterPro" id="IPR007275">
    <property type="entry name" value="YTH_domain"/>
</dbReference>
<dbReference type="GO" id="GO:0005654">
    <property type="term" value="C:nucleoplasm"/>
    <property type="evidence" value="ECO:0007669"/>
    <property type="project" value="TreeGrafter"/>
</dbReference>
<feature type="compositionally biased region" description="Basic and acidic residues" evidence="2">
    <location>
        <begin position="360"/>
        <end position="382"/>
    </location>
</feature>
<dbReference type="GO" id="GO:1990247">
    <property type="term" value="F:N6-methyladenosine-containing RNA reader activity"/>
    <property type="evidence" value="ECO:0007669"/>
    <property type="project" value="UniProtKB-UniRule"/>
</dbReference>
<name>A0A7C8YL84_OPUST</name>
<dbReference type="Gene3D" id="3.10.590.10">
    <property type="entry name" value="ph1033 like domains"/>
    <property type="match status" value="1"/>
</dbReference>
<accession>A0A7C8YL84</accession>
<dbReference type="PROSITE" id="PS50882">
    <property type="entry name" value="YTH"/>
    <property type="match status" value="1"/>
</dbReference>
<feature type="compositionally biased region" description="Polar residues" evidence="2">
    <location>
        <begin position="12"/>
        <end position="22"/>
    </location>
</feature>
<dbReference type="Pfam" id="PF04146">
    <property type="entry name" value="YTH"/>
    <property type="match status" value="1"/>
</dbReference>
<comment type="function">
    <text evidence="1">Specifically recognizes and binds N6-methyladenosine (m6A)-containing RNAs, and regulates mRNA stability. M6A is a modification present at internal sites of mRNAs and some non-coding RNAs and plays a role in mRNA stability and processing.</text>
</comment>
<organism evidence="4">
    <name type="scientific">Opuntia streptacantha</name>
    <name type="common">Prickly pear cactus</name>
    <name type="synonym">Opuntia cardona</name>
    <dbReference type="NCBI Taxonomy" id="393608"/>
    <lineage>
        <taxon>Eukaryota</taxon>
        <taxon>Viridiplantae</taxon>
        <taxon>Streptophyta</taxon>
        <taxon>Embryophyta</taxon>
        <taxon>Tracheophyta</taxon>
        <taxon>Spermatophyta</taxon>
        <taxon>Magnoliopsida</taxon>
        <taxon>eudicotyledons</taxon>
        <taxon>Gunneridae</taxon>
        <taxon>Pentapetalae</taxon>
        <taxon>Caryophyllales</taxon>
        <taxon>Cactineae</taxon>
        <taxon>Cactaceae</taxon>
        <taxon>Opuntioideae</taxon>
        <taxon>Opuntia</taxon>
    </lineage>
</organism>
<dbReference type="GO" id="GO:0048024">
    <property type="term" value="P:regulation of mRNA splicing, via spliceosome"/>
    <property type="evidence" value="ECO:0007669"/>
    <property type="project" value="TreeGrafter"/>
</dbReference>